<evidence type="ECO:0000313" key="12">
    <source>
        <dbReference type="EMBL" id="MBS9525156.1"/>
    </source>
</evidence>
<keyword evidence="11" id="KW-0317">Glutathione biosynthesis</keyword>
<dbReference type="SUPFAM" id="SSF56235">
    <property type="entry name" value="N-terminal nucleophile aminohydrolases (Ntn hydrolases)"/>
    <property type="match status" value="1"/>
</dbReference>
<dbReference type="GO" id="GO:0006750">
    <property type="term" value="P:glutathione biosynthetic process"/>
    <property type="evidence" value="ECO:0007669"/>
    <property type="project" value="UniProtKB-KW"/>
</dbReference>
<dbReference type="PANTHER" id="PTHR43199">
    <property type="entry name" value="GLUTATHIONE HYDROLASE"/>
    <property type="match status" value="1"/>
</dbReference>
<organism evidence="12 13">
    <name type="scientific">Litoribacter ruber</name>
    <dbReference type="NCBI Taxonomy" id="702568"/>
    <lineage>
        <taxon>Bacteria</taxon>
        <taxon>Pseudomonadati</taxon>
        <taxon>Bacteroidota</taxon>
        <taxon>Cytophagia</taxon>
        <taxon>Cytophagales</taxon>
        <taxon>Cyclobacteriaceae</taxon>
        <taxon>Litoribacter</taxon>
    </lineage>
</organism>
<keyword evidence="5 11" id="KW-0378">Hydrolase</keyword>
<dbReference type="Gene3D" id="3.60.20.40">
    <property type="match status" value="1"/>
</dbReference>
<keyword evidence="13" id="KW-1185">Reference proteome</keyword>
<comment type="catalytic activity">
    <reaction evidence="1 11">
        <text>an S-substituted glutathione + H2O = an S-substituted L-cysteinylglycine + L-glutamate</text>
        <dbReference type="Rhea" id="RHEA:59468"/>
        <dbReference type="ChEBI" id="CHEBI:15377"/>
        <dbReference type="ChEBI" id="CHEBI:29985"/>
        <dbReference type="ChEBI" id="CHEBI:90779"/>
        <dbReference type="ChEBI" id="CHEBI:143103"/>
        <dbReference type="EC" id="3.4.19.13"/>
    </reaction>
</comment>
<gene>
    <name evidence="12" type="primary">ggt</name>
    <name evidence="12" type="ORF">KI659_14140</name>
</gene>
<name>A0AAP2G5J3_9BACT</name>
<dbReference type="InterPro" id="IPR043137">
    <property type="entry name" value="GGT_ssub_C"/>
</dbReference>
<evidence type="ECO:0000256" key="4">
    <source>
        <dbReference type="ARBA" id="ARBA00022679"/>
    </source>
</evidence>
<dbReference type="AlphaFoldDB" id="A0AAP2G5J3"/>
<dbReference type="EC" id="2.3.2.2" evidence="11"/>
<comment type="catalytic activity">
    <reaction evidence="2 11">
        <text>glutathione + H2O = L-cysteinylglycine + L-glutamate</text>
        <dbReference type="Rhea" id="RHEA:28807"/>
        <dbReference type="ChEBI" id="CHEBI:15377"/>
        <dbReference type="ChEBI" id="CHEBI:29985"/>
        <dbReference type="ChEBI" id="CHEBI:57925"/>
        <dbReference type="ChEBI" id="CHEBI:61694"/>
        <dbReference type="EC" id="3.4.19.13"/>
    </reaction>
</comment>
<sequence length="563" mass="61649">MAALLLILFSCNQPGTQPGGRGVEGSSEIGVLADSAMVVSAHPLASEVGVEILKKGGNAVDAAIAVQFALAVVFPEAGNIGGGGFFVIRDAERNYETLDFREKSPINSSRDMFLDEDGEAQAQKSQRGHLASGIPGSVDGMVKAYERHGTLPWAELVQPAIDLANGFVLTEREAKKFKNASPTFKEFSTVDPVQFTGKDWQEGDTLVQAQLAQTLTYIRDNGRDGFYKGPVAKAMLDEMQRGGGVFTQEDFDQYESVWRAPLIGNYKDYKLITMGPPSSGGIIILQMLGLLEKYELDPNPDNFADYLHLKTELERRTYADRAAYMADADYYPVPVKTLISEEYLDQRFQDYDSNKATPSSEIFEGEIPQESEETTHFSIIDSKGNAVSATTTINGSMGSYVVVDGAGFLLNNEMDDFSIKPGFPNMFGVLGGEANKIEPGKRMLSSMTPVIMEKNEELYMVVGTPGGSTIPTSVFQTIVNVTDFGMGMQQAVSARRFHSQWQPDHIYFERGKLDEELKSKMEAKGHKFEERGPIGRVDAILVREDGKLEGGADPRGMDTAVGY</sequence>
<dbReference type="NCBIfam" id="TIGR00066">
    <property type="entry name" value="g_glut_trans"/>
    <property type="match status" value="1"/>
</dbReference>
<dbReference type="PANTHER" id="PTHR43199:SF1">
    <property type="entry name" value="GLUTATHIONE HYDROLASE PROENZYME"/>
    <property type="match status" value="1"/>
</dbReference>
<comment type="caution">
    <text evidence="12">The sequence shown here is derived from an EMBL/GenBank/DDBJ whole genome shotgun (WGS) entry which is preliminary data.</text>
</comment>
<feature type="binding site" evidence="10">
    <location>
        <position position="467"/>
    </location>
    <ligand>
        <name>L-glutamate</name>
        <dbReference type="ChEBI" id="CHEBI:29985"/>
    </ligand>
</feature>
<comment type="catalytic activity">
    <reaction evidence="8 11">
        <text>an N-terminal (5-L-glutamyl)-[peptide] + an alpha-amino acid = 5-L-glutamyl amino acid + an N-terminal L-alpha-aminoacyl-[peptide]</text>
        <dbReference type="Rhea" id="RHEA:23904"/>
        <dbReference type="Rhea" id="RHEA-COMP:9780"/>
        <dbReference type="Rhea" id="RHEA-COMP:9795"/>
        <dbReference type="ChEBI" id="CHEBI:77644"/>
        <dbReference type="ChEBI" id="CHEBI:78597"/>
        <dbReference type="ChEBI" id="CHEBI:78599"/>
        <dbReference type="ChEBI" id="CHEBI:78608"/>
        <dbReference type="EC" id="2.3.2.2"/>
    </reaction>
</comment>
<dbReference type="InterPro" id="IPR000101">
    <property type="entry name" value="GGT_peptidase"/>
</dbReference>
<dbReference type="GO" id="GO:0103068">
    <property type="term" value="F:leukotriene C4 gamma-glutamyl transferase activity"/>
    <property type="evidence" value="ECO:0007669"/>
    <property type="project" value="UniProtKB-EC"/>
</dbReference>
<evidence type="ECO:0000256" key="6">
    <source>
        <dbReference type="ARBA" id="ARBA00023145"/>
    </source>
</evidence>
<feature type="binding site" evidence="10">
    <location>
        <begin position="445"/>
        <end position="446"/>
    </location>
    <ligand>
        <name>L-glutamate</name>
        <dbReference type="ChEBI" id="CHEBI:29985"/>
    </ligand>
</feature>
<dbReference type="InterPro" id="IPR051792">
    <property type="entry name" value="GGT_bact"/>
</dbReference>
<dbReference type="Pfam" id="PF01019">
    <property type="entry name" value="G_glu_transpept"/>
    <property type="match status" value="1"/>
</dbReference>
<accession>A0AAP2G5J3</accession>
<feature type="binding site" evidence="10">
    <location>
        <position position="416"/>
    </location>
    <ligand>
        <name>L-glutamate</name>
        <dbReference type="ChEBI" id="CHEBI:29985"/>
    </ligand>
</feature>
<dbReference type="EC" id="3.4.19.13" evidence="11"/>
<dbReference type="InterPro" id="IPR029055">
    <property type="entry name" value="Ntn_hydrolases_N"/>
</dbReference>
<comment type="subunit">
    <text evidence="11">This enzyme consists of two polypeptide chains, which are synthesized in precursor form from a single polypeptide.</text>
</comment>
<feature type="binding site" evidence="10">
    <location>
        <position position="101"/>
    </location>
    <ligand>
        <name>L-glutamate</name>
        <dbReference type="ChEBI" id="CHEBI:29985"/>
    </ligand>
</feature>
<dbReference type="EMBL" id="JAHCMY010000009">
    <property type="protein sequence ID" value="MBS9525156.1"/>
    <property type="molecule type" value="Genomic_DNA"/>
</dbReference>
<evidence type="ECO:0000313" key="13">
    <source>
        <dbReference type="Proteomes" id="UP001319104"/>
    </source>
</evidence>
<evidence type="ECO:0000256" key="2">
    <source>
        <dbReference type="ARBA" id="ARBA00001089"/>
    </source>
</evidence>
<keyword evidence="6 11" id="KW-0865">Zymogen</keyword>
<dbReference type="PRINTS" id="PR01210">
    <property type="entry name" value="GGTRANSPTASE"/>
</dbReference>
<dbReference type="InterPro" id="IPR043138">
    <property type="entry name" value="GGT_lsub"/>
</dbReference>
<evidence type="ECO:0000256" key="7">
    <source>
        <dbReference type="ARBA" id="ARBA00023315"/>
    </source>
</evidence>
<evidence type="ECO:0000256" key="1">
    <source>
        <dbReference type="ARBA" id="ARBA00001049"/>
    </source>
</evidence>
<dbReference type="GO" id="GO:0036374">
    <property type="term" value="F:glutathione hydrolase activity"/>
    <property type="evidence" value="ECO:0007669"/>
    <property type="project" value="UniProtKB-UniRule"/>
</dbReference>
<feature type="binding site" evidence="10">
    <location>
        <begin position="392"/>
        <end position="394"/>
    </location>
    <ligand>
        <name>L-glutamate</name>
        <dbReference type="ChEBI" id="CHEBI:29985"/>
    </ligand>
</feature>
<comment type="pathway">
    <text evidence="11">Sulfur metabolism; glutathione metabolism.</text>
</comment>
<dbReference type="GO" id="GO:0006751">
    <property type="term" value="P:glutathione catabolic process"/>
    <property type="evidence" value="ECO:0007669"/>
    <property type="project" value="UniProtKB-UniRule"/>
</dbReference>
<evidence type="ECO:0000256" key="10">
    <source>
        <dbReference type="PIRSR" id="PIRSR600101-2"/>
    </source>
</evidence>
<evidence type="ECO:0000256" key="11">
    <source>
        <dbReference type="RuleBase" id="RU368036"/>
    </source>
</evidence>
<evidence type="ECO:0000256" key="9">
    <source>
        <dbReference type="PIRSR" id="PIRSR600101-1"/>
    </source>
</evidence>
<evidence type="ECO:0000256" key="5">
    <source>
        <dbReference type="ARBA" id="ARBA00022801"/>
    </source>
</evidence>
<evidence type="ECO:0000256" key="8">
    <source>
        <dbReference type="ARBA" id="ARBA00047417"/>
    </source>
</evidence>
<dbReference type="Gene3D" id="1.10.246.130">
    <property type="match status" value="1"/>
</dbReference>
<proteinExistence type="inferred from homology"/>
<evidence type="ECO:0000256" key="3">
    <source>
        <dbReference type="ARBA" id="ARBA00009381"/>
    </source>
</evidence>
<keyword evidence="4 11" id="KW-0808">Transferase</keyword>
<dbReference type="Proteomes" id="UP001319104">
    <property type="component" value="Unassembled WGS sequence"/>
</dbReference>
<comment type="PTM">
    <text evidence="11">Cleaved by autocatalysis into a large and a small subunit.</text>
</comment>
<protein>
    <recommendedName>
        <fullName evidence="11">Glutathione hydrolase proenzyme</fullName>
        <ecNumber evidence="11">2.3.2.2</ecNumber>
        <ecNumber evidence="11">3.4.19.13</ecNumber>
    </recommendedName>
    <component>
        <recommendedName>
            <fullName evidence="11">Glutathione hydrolase large chain</fullName>
        </recommendedName>
    </component>
    <component>
        <recommendedName>
            <fullName evidence="11">Glutathione hydrolase small chain</fullName>
        </recommendedName>
    </component>
</protein>
<feature type="active site" description="Nucleophile" evidence="9">
    <location>
        <position position="374"/>
    </location>
</feature>
<comment type="similarity">
    <text evidence="3 11">Belongs to the gamma-glutamyltransferase family.</text>
</comment>
<keyword evidence="7 11" id="KW-0012">Acyltransferase</keyword>
<reference evidence="12 13" key="1">
    <citation type="submission" date="2021-05" db="EMBL/GenBank/DDBJ databases">
        <authorList>
            <person name="Zhang Z.D."/>
            <person name="Osman G."/>
        </authorList>
    </citation>
    <scope>NUCLEOTIDE SEQUENCE [LARGE SCALE GENOMIC DNA]</scope>
    <source>
        <strain evidence="12 13">KCTC 32217</strain>
    </source>
</reference>